<reference evidence="2" key="1">
    <citation type="submission" date="2018-11" db="EMBL/GenBank/DDBJ databases">
        <title>Proposal to divide the Flavobacteriaceae and reorganize its genera based on Amino Acid Identity values calculated from whole genome sequences.</title>
        <authorList>
            <person name="Nicholson A.C."/>
            <person name="Gulvik C.A."/>
            <person name="Whitney A.M."/>
            <person name="Humrighouse B.W."/>
            <person name="Bell M."/>
            <person name="Holmes B."/>
            <person name="Steigerwalt A."/>
            <person name="Villarma A."/>
            <person name="Sheth M."/>
            <person name="Batra D."/>
            <person name="Pryor J."/>
            <person name="Bernardet J.-F."/>
            <person name="Hugo C."/>
            <person name="Kampfer P."/>
            <person name="Newman J."/>
            <person name="Mcquiston J.R."/>
        </authorList>
    </citation>
    <scope>NUCLEOTIDE SEQUENCE [LARGE SCALE GENOMIC DNA]</scope>
    <source>
        <strain evidence="2">H3056</strain>
    </source>
</reference>
<sequence>MAIFYFFMAPFPSSIPAFLLRCAPQKELHSGRVADWCFPKNIGIKRHFFWFYRNPDYQSLKKFIGKKFANRK</sequence>
<evidence type="ECO:0000313" key="1">
    <source>
        <dbReference type="EMBL" id="ROI08788.1"/>
    </source>
</evidence>
<reference evidence="2" key="2">
    <citation type="submission" date="2018-11" db="EMBL/GenBank/DDBJ databases">
        <title>Proposal to divide the Flavobacteriaceae and reorganize its genera based on Amino Acid Identity values calculated from whole genome sequences.</title>
        <authorList>
            <person name="Nicholson A.C."/>
            <person name="Gulvik C.A."/>
            <person name="Whitney A.M."/>
            <person name="Humrighouse B.W."/>
            <person name="Bell M."/>
            <person name="Holmens B."/>
            <person name="Steigerwalt A."/>
            <person name="Villarma A."/>
            <person name="Sheth M."/>
            <person name="Batra D."/>
            <person name="Pryor J."/>
            <person name="Bernardet J.-F."/>
            <person name="Hugo C."/>
            <person name="Kampfer P."/>
            <person name="Newman J."/>
            <person name="Mcquiston J.R."/>
        </authorList>
    </citation>
    <scope>NUCLEOTIDE SEQUENCE [LARGE SCALE GENOMIC DNA]</scope>
    <source>
        <strain evidence="2">H3056</strain>
    </source>
</reference>
<gene>
    <name evidence="1" type="ORF">EGI11_04985</name>
</gene>
<organism evidence="1 2">
    <name type="scientific">Kaistella daneshvariae</name>
    <dbReference type="NCBI Taxonomy" id="2487074"/>
    <lineage>
        <taxon>Bacteria</taxon>
        <taxon>Pseudomonadati</taxon>
        <taxon>Bacteroidota</taxon>
        <taxon>Flavobacteriia</taxon>
        <taxon>Flavobacteriales</taxon>
        <taxon>Weeksellaceae</taxon>
        <taxon>Chryseobacterium group</taxon>
        <taxon>Kaistella</taxon>
    </lineage>
</organism>
<name>A0A3N0WUQ1_9FLAO</name>
<proteinExistence type="predicted"/>
<comment type="caution">
    <text evidence="1">The sequence shown here is derived from an EMBL/GenBank/DDBJ whole genome shotgun (WGS) entry which is preliminary data.</text>
</comment>
<accession>A0A3N0WUQ1</accession>
<dbReference type="EMBL" id="RJUG01000003">
    <property type="protein sequence ID" value="ROI08788.1"/>
    <property type="molecule type" value="Genomic_DNA"/>
</dbReference>
<evidence type="ECO:0000313" key="2">
    <source>
        <dbReference type="Proteomes" id="UP000270224"/>
    </source>
</evidence>
<protein>
    <submittedName>
        <fullName evidence="1">Uncharacterized protein</fullName>
    </submittedName>
</protein>
<dbReference type="AlphaFoldDB" id="A0A3N0WUQ1"/>
<dbReference type="Proteomes" id="UP000270224">
    <property type="component" value="Unassembled WGS sequence"/>
</dbReference>